<dbReference type="InterPro" id="IPR004369">
    <property type="entry name" value="Prolyl-tRNA_editing_YbaK/EbsC"/>
</dbReference>
<comment type="caution">
    <text evidence="6">The sequence shown here is derived from an EMBL/GenBank/DDBJ whole genome shotgun (WGS) entry which is preliminary data.</text>
</comment>
<keyword evidence="3 4" id="KW-0456">Lyase</keyword>
<evidence type="ECO:0000256" key="2">
    <source>
        <dbReference type="ARBA" id="ARBA00022917"/>
    </source>
</evidence>
<evidence type="ECO:0000313" key="6">
    <source>
        <dbReference type="EMBL" id="RKT78016.1"/>
    </source>
</evidence>
<dbReference type="PIRSF" id="PIRSF006181">
    <property type="entry name" value="EbsC_YbaK"/>
    <property type="match status" value="1"/>
</dbReference>
<organism evidence="6 7">
    <name type="scientific">Terracoccus luteus</name>
    <dbReference type="NCBI Taxonomy" id="53356"/>
    <lineage>
        <taxon>Bacteria</taxon>
        <taxon>Bacillati</taxon>
        <taxon>Actinomycetota</taxon>
        <taxon>Actinomycetes</taxon>
        <taxon>Micrococcales</taxon>
        <taxon>Intrasporangiaceae</taxon>
        <taxon>Terracoccus</taxon>
    </lineage>
</organism>
<dbReference type="OrthoDB" id="9809296at2"/>
<dbReference type="NCBIfam" id="TIGR00011">
    <property type="entry name" value="YbaK_EbsC"/>
    <property type="match status" value="1"/>
</dbReference>
<accession>A0A495XZ66</accession>
<dbReference type="SUPFAM" id="SSF55826">
    <property type="entry name" value="YbaK/ProRS associated domain"/>
    <property type="match status" value="1"/>
</dbReference>
<protein>
    <recommendedName>
        <fullName evidence="4">Cys-tRNA(Pro)/Cys-tRNA(Cys) deacylase</fullName>
        <ecNumber evidence="4">4.2.-.-</ecNumber>
    </recommendedName>
</protein>
<proteinExistence type="inferred from homology"/>
<dbReference type="RefSeq" id="WP_121032173.1">
    <property type="nucleotide sequence ID" value="NZ_RBXT01000001.1"/>
</dbReference>
<gene>
    <name evidence="6" type="ORF">DFJ68_1451</name>
</gene>
<dbReference type="PANTHER" id="PTHR30411">
    <property type="entry name" value="CYTOPLASMIC PROTEIN"/>
    <property type="match status" value="1"/>
</dbReference>
<evidence type="ECO:0000256" key="4">
    <source>
        <dbReference type="PIRNR" id="PIRNR006181"/>
    </source>
</evidence>
<dbReference type="AlphaFoldDB" id="A0A495XZ66"/>
<evidence type="ECO:0000259" key="5">
    <source>
        <dbReference type="Pfam" id="PF04073"/>
    </source>
</evidence>
<dbReference type="InterPro" id="IPR007214">
    <property type="entry name" value="YbaK/aa-tRNA-synth-assoc-dom"/>
</dbReference>
<dbReference type="GO" id="GO:0016829">
    <property type="term" value="F:lyase activity"/>
    <property type="evidence" value="ECO:0007669"/>
    <property type="project" value="UniProtKB-KW"/>
</dbReference>
<dbReference type="EC" id="4.2.-.-" evidence="4"/>
<dbReference type="CDD" id="cd00002">
    <property type="entry name" value="YbaK_deacylase"/>
    <property type="match status" value="1"/>
</dbReference>
<evidence type="ECO:0000256" key="3">
    <source>
        <dbReference type="ARBA" id="ARBA00023239"/>
    </source>
</evidence>
<comment type="similarity">
    <text evidence="1 4">Belongs to the prolyl-tRNA editing family. YbaK/EbsC subfamily.</text>
</comment>
<reference evidence="6 7" key="1">
    <citation type="submission" date="2018-10" db="EMBL/GenBank/DDBJ databases">
        <title>Sequencing the genomes of 1000 actinobacteria strains.</title>
        <authorList>
            <person name="Klenk H.-P."/>
        </authorList>
    </citation>
    <scope>NUCLEOTIDE SEQUENCE [LARGE SCALE GENOMIC DNA]</scope>
    <source>
        <strain evidence="6 7">DSM 44267</strain>
    </source>
</reference>
<sequence>MARKAASGPTTPATLALERAGVEFTRHPYTHDPAAGGYGLEAAGALGLDPAQVLKTLLVDTGGGLAVAVVPVAGHLDLKATALALGVKAVVMADPAAAERSSGYVVGGISPLGQKRSLPTVIDESAFAHDVVYVSGGRRGFDVGLSPTDLERVTGATRAPVARA</sequence>
<dbReference type="Proteomes" id="UP000278440">
    <property type="component" value="Unassembled WGS sequence"/>
</dbReference>
<feature type="domain" description="YbaK/aminoacyl-tRNA synthetase-associated" evidence="5">
    <location>
        <begin position="41"/>
        <end position="152"/>
    </location>
</feature>
<keyword evidence="7" id="KW-1185">Reference proteome</keyword>
<dbReference type="Gene3D" id="3.90.960.10">
    <property type="entry name" value="YbaK/aminoacyl-tRNA synthetase-associated domain"/>
    <property type="match status" value="1"/>
</dbReference>
<dbReference type="InterPro" id="IPR036754">
    <property type="entry name" value="YbaK/aa-tRNA-synt-asso_dom_sf"/>
</dbReference>
<dbReference type="GO" id="GO:0006412">
    <property type="term" value="P:translation"/>
    <property type="evidence" value="ECO:0007669"/>
    <property type="project" value="UniProtKB-KW"/>
</dbReference>
<dbReference type="Pfam" id="PF04073">
    <property type="entry name" value="tRNA_edit"/>
    <property type="match status" value="1"/>
</dbReference>
<name>A0A495XZ66_9MICO</name>
<dbReference type="GO" id="GO:0002161">
    <property type="term" value="F:aminoacyl-tRNA deacylase activity"/>
    <property type="evidence" value="ECO:0007669"/>
    <property type="project" value="InterPro"/>
</dbReference>
<evidence type="ECO:0000256" key="1">
    <source>
        <dbReference type="ARBA" id="ARBA00009798"/>
    </source>
</evidence>
<dbReference type="PANTHER" id="PTHR30411:SF0">
    <property type="entry name" value="CYS-TRNA(PRO)_CYS-TRNA(CYS) DEACYLASE YBAK"/>
    <property type="match status" value="1"/>
</dbReference>
<dbReference type="EMBL" id="RBXT01000001">
    <property type="protein sequence ID" value="RKT78016.1"/>
    <property type="molecule type" value="Genomic_DNA"/>
</dbReference>
<keyword evidence="2 4" id="KW-0648">Protein biosynthesis</keyword>
<evidence type="ECO:0000313" key="7">
    <source>
        <dbReference type="Proteomes" id="UP000278440"/>
    </source>
</evidence>